<keyword evidence="2" id="KW-1185">Reference proteome</keyword>
<protein>
    <recommendedName>
        <fullName evidence="3">FeS cluster biogenesis domain-containing protein</fullName>
    </recommendedName>
</protein>
<dbReference type="NCBIfam" id="NF041239">
    <property type="entry name" value="Moor_selen_rel"/>
    <property type="match status" value="1"/>
</dbReference>
<gene>
    <name evidence="1" type="ORF">GW534_10675</name>
</gene>
<evidence type="ECO:0008006" key="3">
    <source>
        <dbReference type="Google" id="ProtNLM"/>
    </source>
</evidence>
<dbReference type="RefSeq" id="WP_161921008.1">
    <property type="nucleotide sequence ID" value="NZ_JAACYS010000049.1"/>
</dbReference>
<dbReference type="InterPro" id="IPR049744">
    <property type="entry name" value="CC/Se_fam"/>
</dbReference>
<reference evidence="1 2" key="1">
    <citation type="submission" date="2020-01" db="EMBL/GenBank/DDBJ databases">
        <title>A novel Bacillus sp. from Pasinler.</title>
        <authorList>
            <person name="Adiguzel A."/>
            <person name="Ay H."/>
            <person name="Baltaci M.O."/>
        </authorList>
    </citation>
    <scope>NUCLEOTIDE SEQUENCE [LARGE SCALE GENOMIC DNA]</scope>
    <source>
        <strain evidence="1 2">P1</strain>
    </source>
</reference>
<proteinExistence type="predicted"/>
<evidence type="ECO:0000313" key="1">
    <source>
        <dbReference type="EMBL" id="NCU18179.1"/>
    </source>
</evidence>
<organism evidence="1 2">
    <name type="scientific">Pallidibacillus pasinlerensis</name>
    <dbReference type="NCBI Taxonomy" id="2703818"/>
    <lineage>
        <taxon>Bacteria</taxon>
        <taxon>Bacillati</taxon>
        <taxon>Bacillota</taxon>
        <taxon>Bacilli</taxon>
        <taxon>Bacillales</taxon>
        <taxon>Bacillaceae</taxon>
        <taxon>Pallidibacillus</taxon>
    </lineage>
</organism>
<comment type="caution">
    <text evidence="1">The sequence shown here is derived from an EMBL/GenBank/DDBJ whole genome shotgun (WGS) entry which is preliminary data.</text>
</comment>
<name>A0ABX0A805_9BACI</name>
<sequence>MDLQVLIDEKAKNFISKKGNLITISSLSIENCCVPISEVSIQYKEPDDPKMFKEMKSGDISLFIDKKLEFKDCFVKIKHSGFGPFQSVQVDGLVRF</sequence>
<evidence type="ECO:0000313" key="2">
    <source>
        <dbReference type="Proteomes" id="UP000743899"/>
    </source>
</evidence>
<dbReference type="EMBL" id="JAACYS010000049">
    <property type="protein sequence ID" value="NCU18179.1"/>
    <property type="molecule type" value="Genomic_DNA"/>
</dbReference>
<dbReference type="Proteomes" id="UP000743899">
    <property type="component" value="Unassembled WGS sequence"/>
</dbReference>
<accession>A0ABX0A805</accession>